<keyword evidence="3" id="KW-0813">Transport</keyword>
<dbReference type="PANTHER" id="PTHR30532:SF25">
    <property type="entry name" value="IRON(III) DICITRATE-BINDING PERIPLASMIC PROTEIN"/>
    <property type="match status" value="1"/>
</dbReference>
<dbReference type="PROSITE" id="PS50983">
    <property type="entry name" value="FE_B12_PBP"/>
    <property type="match status" value="1"/>
</dbReference>
<organism evidence="7 8">
    <name type="scientific">Chlorogloeopsis fritschii PCC 6912</name>
    <dbReference type="NCBI Taxonomy" id="211165"/>
    <lineage>
        <taxon>Bacteria</taxon>
        <taxon>Bacillati</taxon>
        <taxon>Cyanobacteriota</taxon>
        <taxon>Cyanophyceae</taxon>
        <taxon>Nostocales</taxon>
        <taxon>Chlorogloeopsidaceae</taxon>
        <taxon>Chlorogloeopsis</taxon>
    </lineage>
</organism>
<evidence type="ECO:0000313" key="7">
    <source>
        <dbReference type="EMBL" id="RUR84728.1"/>
    </source>
</evidence>
<comment type="subcellular location">
    <subcellularLocation>
        <location evidence="1">Cell envelope</location>
    </subcellularLocation>
</comment>
<dbReference type="OrthoDB" id="425173at2"/>
<feature type="domain" description="Fe/B12 periplasmic-binding" evidence="6">
    <location>
        <begin position="49"/>
        <end position="315"/>
    </location>
</feature>
<reference evidence="7 8" key="1">
    <citation type="journal article" date="2019" name="Genome Biol. Evol.">
        <title>Day and night: Metabolic profiles and evolutionary relationships of six axenic non-marine cyanobacteria.</title>
        <authorList>
            <person name="Will S.E."/>
            <person name="Henke P."/>
            <person name="Boedeker C."/>
            <person name="Huang S."/>
            <person name="Brinkmann H."/>
            <person name="Rohde M."/>
            <person name="Jarek M."/>
            <person name="Friedl T."/>
            <person name="Seufert S."/>
            <person name="Schumacher M."/>
            <person name="Overmann J."/>
            <person name="Neumann-Schaal M."/>
            <person name="Petersen J."/>
        </authorList>
    </citation>
    <scope>NUCLEOTIDE SEQUENCE [LARGE SCALE GENOMIC DNA]</scope>
    <source>
        <strain evidence="7 8">PCC 6912</strain>
    </source>
</reference>
<keyword evidence="4" id="KW-0732">Signal</keyword>
<feature type="coiled-coil region" evidence="5">
    <location>
        <begin position="150"/>
        <end position="177"/>
    </location>
</feature>
<dbReference type="CDD" id="cd01146">
    <property type="entry name" value="FhuD"/>
    <property type="match status" value="1"/>
</dbReference>
<evidence type="ECO:0000256" key="4">
    <source>
        <dbReference type="ARBA" id="ARBA00022729"/>
    </source>
</evidence>
<dbReference type="GO" id="GO:1901678">
    <property type="term" value="P:iron coordination entity transport"/>
    <property type="evidence" value="ECO:0007669"/>
    <property type="project" value="UniProtKB-ARBA"/>
</dbReference>
<protein>
    <submittedName>
        <fullName evidence="7">Iron siderophore-binding protein</fullName>
    </submittedName>
</protein>
<dbReference type="InterPro" id="IPR002491">
    <property type="entry name" value="ABC_transptr_periplasmic_BD"/>
</dbReference>
<dbReference type="Pfam" id="PF01497">
    <property type="entry name" value="Peripla_BP_2"/>
    <property type="match status" value="1"/>
</dbReference>
<evidence type="ECO:0000259" key="6">
    <source>
        <dbReference type="PROSITE" id="PS50983"/>
    </source>
</evidence>
<gene>
    <name evidence="7" type="primary">fecB</name>
    <name evidence="7" type="ORF">PCC6912_16230</name>
</gene>
<dbReference type="PANTHER" id="PTHR30532">
    <property type="entry name" value="IRON III DICITRATE-BINDING PERIPLASMIC PROTEIN"/>
    <property type="match status" value="1"/>
</dbReference>
<evidence type="ECO:0000256" key="3">
    <source>
        <dbReference type="ARBA" id="ARBA00022448"/>
    </source>
</evidence>
<dbReference type="EMBL" id="RSCJ01000004">
    <property type="protein sequence ID" value="RUR84728.1"/>
    <property type="molecule type" value="Genomic_DNA"/>
</dbReference>
<evidence type="ECO:0000313" key="8">
    <source>
        <dbReference type="Proteomes" id="UP000268857"/>
    </source>
</evidence>
<dbReference type="RefSeq" id="WP_016875665.1">
    <property type="nucleotide sequence ID" value="NZ_AJLN01000100.1"/>
</dbReference>
<sequence length="325" mass="36645">MTLTVIFLKGCYSFSEQKVYSPTAKLITSECRIIKHELGESCIPLHPQRIVVTGQDILEVVVALGLKPVGTVRANIVGSKARVLAGKVDDITYLGRESQPNIEKMVQLHPDLILGFGIEPQNYNLFSQIAPTVSIEFGQHNIWKYYLRRIAEILDKSEEAEKLLAHYQQRVQQIQMAMGKRLSQLDISVTRFYAGHSFTQFQTQLSFSGSVLEDLKLSIPATQLQVSQGKSSDHTYIQVSLERLDLLDGDILFVALDPGAERNFSKYKNSSLWQTLHAVKNERVYLVDSGYWIFGNILSANAILDDLFKVIHDEINTKNVTTTKL</sequence>
<dbReference type="GO" id="GO:0030288">
    <property type="term" value="C:outer membrane-bounded periplasmic space"/>
    <property type="evidence" value="ECO:0007669"/>
    <property type="project" value="TreeGrafter"/>
</dbReference>
<dbReference type="InterPro" id="IPR051313">
    <property type="entry name" value="Bact_iron-sidero_bind"/>
</dbReference>
<proteinExistence type="inferred from homology"/>
<name>A0A433NNF3_CHLFR</name>
<comment type="similarity">
    <text evidence="2">Belongs to the bacterial solute-binding protein 8 family.</text>
</comment>
<dbReference type="AlphaFoldDB" id="A0A433NNF3"/>
<dbReference type="Proteomes" id="UP000268857">
    <property type="component" value="Unassembled WGS sequence"/>
</dbReference>
<dbReference type="Gene3D" id="3.40.50.1980">
    <property type="entry name" value="Nitrogenase molybdenum iron protein domain"/>
    <property type="match status" value="2"/>
</dbReference>
<dbReference type="STRING" id="211165.GCA_000317285_03778"/>
<keyword evidence="5" id="KW-0175">Coiled coil</keyword>
<evidence type="ECO:0000256" key="5">
    <source>
        <dbReference type="SAM" id="Coils"/>
    </source>
</evidence>
<evidence type="ECO:0000256" key="1">
    <source>
        <dbReference type="ARBA" id="ARBA00004196"/>
    </source>
</evidence>
<accession>A0A433NNF3</accession>
<dbReference type="SUPFAM" id="SSF53807">
    <property type="entry name" value="Helical backbone' metal receptor"/>
    <property type="match status" value="1"/>
</dbReference>
<evidence type="ECO:0000256" key="2">
    <source>
        <dbReference type="ARBA" id="ARBA00008814"/>
    </source>
</evidence>
<comment type="caution">
    <text evidence="7">The sequence shown here is derived from an EMBL/GenBank/DDBJ whole genome shotgun (WGS) entry which is preliminary data.</text>
</comment>
<keyword evidence="8" id="KW-1185">Reference proteome</keyword>